<dbReference type="AlphaFoldDB" id="A0A2W1K6K2"/>
<evidence type="ECO:0000256" key="1">
    <source>
        <dbReference type="ARBA" id="ARBA00022603"/>
    </source>
</evidence>
<evidence type="ECO:0000313" key="4">
    <source>
        <dbReference type="EMBL" id="PZD75237.1"/>
    </source>
</evidence>
<dbReference type="InterPro" id="IPR025714">
    <property type="entry name" value="Methyltranfer_dom"/>
</dbReference>
<dbReference type="PANTHER" id="PTHR44942">
    <property type="entry name" value="METHYLTRANSF_11 DOMAIN-CONTAINING PROTEIN"/>
    <property type="match status" value="1"/>
</dbReference>
<accession>A0A2W1K6K2</accession>
<dbReference type="InterPro" id="IPR029063">
    <property type="entry name" value="SAM-dependent_MTases_sf"/>
</dbReference>
<dbReference type="EC" id="2.1.1.-" evidence="4"/>
<evidence type="ECO:0000256" key="2">
    <source>
        <dbReference type="ARBA" id="ARBA00022679"/>
    </source>
</evidence>
<proteinExistence type="predicted"/>
<dbReference type="Proteomes" id="UP000248857">
    <property type="component" value="Unassembled WGS sequence"/>
</dbReference>
<gene>
    <name evidence="4" type="primary">ycgJ_1</name>
    <name evidence="4" type="ORF">C1752_00540</name>
</gene>
<reference evidence="4 5" key="1">
    <citation type="journal article" date="2018" name="Sci. Rep.">
        <title>A novel species of the marine cyanobacterium Acaryochloris with a unique pigment content and lifestyle.</title>
        <authorList>
            <person name="Partensky F."/>
            <person name="Six C."/>
            <person name="Ratin M."/>
            <person name="Garczarek L."/>
            <person name="Vaulot D."/>
            <person name="Probert I."/>
            <person name="Calteau A."/>
            <person name="Gourvil P."/>
            <person name="Marie D."/>
            <person name="Grebert T."/>
            <person name="Bouchier C."/>
            <person name="Le Panse S."/>
            <person name="Gachenot M."/>
            <person name="Rodriguez F."/>
            <person name="Garrido J.L."/>
        </authorList>
    </citation>
    <scope>NUCLEOTIDE SEQUENCE [LARGE SCALE GENOMIC DNA]</scope>
    <source>
        <strain evidence="4 5">RCC1774</strain>
    </source>
</reference>
<sequence>MNRSTHIWSTLGPFTLCLLLQIGLALPAQTSELLAHPAAIPIVQHTTDPLATVYKSQAQPSSDGIGKIYMGREISQVMGHQGAGWLERPSRSISEQPQQFIPALNLEPTDTVADIGAGTGFISFRLAPLLPEGKVLAVDVQPEMLEILESVQQQRQIANIQGILGTEKNPNLAHESVDLALMVDAYHEFAYPREMMEAVTQALKPGGRVVLVEYKAENPLIFIKPHHKMSVRQVRKEMQAVGLKWKGNQKVLPQQHVLTFQKSL</sequence>
<dbReference type="EMBL" id="PQWO01000001">
    <property type="protein sequence ID" value="PZD75237.1"/>
    <property type="molecule type" value="Genomic_DNA"/>
</dbReference>
<feature type="domain" description="Methyltransferase" evidence="3">
    <location>
        <begin position="109"/>
        <end position="245"/>
    </location>
</feature>
<keyword evidence="1 4" id="KW-0489">Methyltransferase</keyword>
<name>A0A2W1K6K2_9CYAN</name>
<dbReference type="CDD" id="cd02440">
    <property type="entry name" value="AdoMet_MTases"/>
    <property type="match status" value="1"/>
</dbReference>
<keyword evidence="5" id="KW-1185">Reference proteome</keyword>
<dbReference type="GO" id="GO:0032259">
    <property type="term" value="P:methylation"/>
    <property type="evidence" value="ECO:0007669"/>
    <property type="project" value="UniProtKB-KW"/>
</dbReference>
<dbReference type="GO" id="GO:0008168">
    <property type="term" value="F:methyltransferase activity"/>
    <property type="evidence" value="ECO:0007669"/>
    <property type="project" value="UniProtKB-KW"/>
</dbReference>
<dbReference type="InterPro" id="IPR051052">
    <property type="entry name" value="Diverse_substrate_MTase"/>
</dbReference>
<dbReference type="Gene3D" id="3.40.50.150">
    <property type="entry name" value="Vaccinia Virus protein VP39"/>
    <property type="match status" value="1"/>
</dbReference>
<keyword evidence="2 4" id="KW-0808">Transferase</keyword>
<dbReference type="Pfam" id="PF13847">
    <property type="entry name" value="Methyltransf_31"/>
    <property type="match status" value="1"/>
</dbReference>
<dbReference type="SUPFAM" id="SSF53335">
    <property type="entry name" value="S-adenosyl-L-methionine-dependent methyltransferases"/>
    <property type="match status" value="1"/>
</dbReference>
<evidence type="ECO:0000313" key="5">
    <source>
        <dbReference type="Proteomes" id="UP000248857"/>
    </source>
</evidence>
<organism evidence="4 5">
    <name type="scientific">Acaryochloris thomasi RCC1774</name>
    <dbReference type="NCBI Taxonomy" id="1764569"/>
    <lineage>
        <taxon>Bacteria</taxon>
        <taxon>Bacillati</taxon>
        <taxon>Cyanobacteriota</taxon>
        <taxon>Cyanophyceae</taxon>
        <taxon>Acaryochloridales</taxon>
        <taxon>Acaryochloridaceae</taxon>
        <taxon>Acaryochloris</taxon>
        <taxon>Acaryochloris thomasi</taxon>
    </lineage>
</organism>
<protein>
    <submittedName>
        <fullName evidence="4">Putative methyltransferase YcgJ</fullName>
        <ecNumber evidence="4">2.1.1.-</ecNumber>
    </submittedName>
</protein>
<evidence type="ECO:0000259" key="3">
    <source>
        <dbReference type="Pfam" id="PF13847"/>
    </source>
</evidence>
<comment type="caution">
    <text evidence="4">The sequence shown here is derived from an EMBL/GenBank/DDBJ whole genome shotgun (WGS) entry which is preliminary data.</text>
</comment>
<dbReference type="PANTHER" id="PTHR44942:SF4">
    <property type="entry name" value="METHYLTRANSFERASE TYPE 11 DOMAIN-CONTAINING PROTEIN"/>
    <property type="match status" value="1"/>
</dbReference>